<dbReference type="Proteomes" id="UP000593906">
    <property type="component" value="Chromosome 8"/>
</dbReference>
<feature type="region of interest" description="Disordered" evidence="1">
    <location>
        <begin position="1"/>
        <end position="20"/>
    </location>
</feature>
<dbReference type="AlphaFoldDB" id="A0A7S7REP7"/>
<feature type="compositionally biased region" description="Polar residues" evidence="1">
    <location>
        <begin position="188"/>
        <end position="199"/>
    </location>
</feature>
<dbReference type="VEuPathDB" id="CryptoDB:CPATCC_0002580"/>
<feature type="compositionally biased region" description="Basic and acidic residues" evidence="1">
    <location>
        <begin position="41"/>
        <end position="50"/>
    </location>
</feature>
<feature type="compositionally biased region" description="Basic and acidic residues" evidence="1">
    <location>
        <begin position="267"/>
        <end position="291"/>
    </location>
</feature>
<feature type="region of interest" description="Disordered" evidence="1">
    <location>
        <begin position="35"/>
        <end position="92"/>
    </location>
</feature>
<feature type="compositionally biased region" description="Basic and acidic residues" evidence="1">
    <location>
        <begin position="249"/>
        <end position="260"/>
    </location>
</feature>
<feature type="compositionally biased region" description="Low complexity" evidence="1">
    <location>
        <begin position="132"/>
        <end position="151"/>
    </location>
</feature>
<gene>
    <name evidence="2" type="ORF">CPATCC_004072</name>
</gene>
<feature type="compositionally biased region" description="Basic and acidic residues" evidence="1">
    <location>
        <begin position="8"/>
        <end position="17"/>
    </location>
</feature>
<proteinExistence type="predicted"/>
<feature type="region of interest" description="Disordered" evidence="1">
    <location>
        <begin position="503"/>
        <end position="532"/>
    </location>
</feature>
<feature type="compositionally biased region" description="Polar residues" evidence="1">
    <location>
        <begin position="66"/>
        <end position="78"/>
    </location>
</feature>
<organism evidence="2 3">
    <name type="scientific">Cryptosporidium parvum</name>
    <dbReference type="NCBI Taxonomy" id="5807"/>
    <lineage>
        <taxon>Eukaryota</taxon>
        <taxon>Sar</taxon>
        <taxon>Alveolata</taxon>
        <taxon>Apicomplexa</taxon>
        <taxon>Conoidasida</taxon>
        <taxon>Coccidia</taxon>
        <taxon>Eucoccidiorida</taxon>
        <taxon>Eimeriorina</taxon>
        <taxon>Cryptosporidiidae</taxon>
        <taxon>Cryptosporidium</taxon>
    </lineage>
</organism>
<name>A0A7S7REP7_CRYPV</name>
<feature type="compositionally biased region" description="Basic and acidic residues" evidence="1">
    <location>
        <begin position="203"/>
        <end position="214"/>
    </location>
</feature>
<feature type="region of interest" description="Disordered" evidence="1">
    <location>
        <begin position="115"/>
        <end position="176"/>
    </location>
</feature>
<dbReference type="EMBL" id="CP044415">
    <property type="protein sequence ID" value="QOY40003.1"/>
    <property type="molecule type" value="Genomic_DNA"/>
</dbReference>
<evidence type="ECO:0000313" key="3">
    <source>
        <dbReference type="Proteomes" id="UP000593906"/>
    </source>
</evidence>
<evidence type="ECO:0000313" key="2">
    <source>
        <dbReference type="EMBL" id="QOY40003.1"/>
    </source>
</evidence>
<feature type="region of interest" description="Disordered" evidence="1">
    <location>
        <begin position="188"/>
        <end position="320"/>
    </location>
</feature>
<reference evidence="2 3" key="1">
    <citation type="submission" date="2019-09" db="EMBL/GenBank/DDBJ databases">
        <title>Consistent, comparative and evidence-based genome assembly and annotation for Cryptosporidium parvum, C. hominis and C. tyzzeri.</title>
        <authorList>
            <person name="Baptista R.P."/>
            <person name="Li Y."/>
            <person name="Sateriale A."/>
            <person name="Ansell B."/>
            <person name="Jex A."/>
            <person name="Sanders M."/>
            <person name="Brooks K."/>
            <person name="Tracey A."/>
            <person name="Berriman M."/>
            <person name="Striepen B."/>
            <person name="Cotton J.A."/>
            <person name="Kissinger J.C."/>
        </authorList>
    </citation>
    <scope>NUCLEOTIDE SEQUENCE [LARGE SCALE GENOMIC DNA]</scope>
    <source>
        <strain evidence="2 3">IOWA-ATCC</strain>
    </source>
</reference>
<sequence>MFLSTINRLREEQEKSNSLRTYSRADAAKLTLLNIGEEEEGGRSSDERGSKRVIRSSKKSDRGKNRFSSSNNDEQNFSDIPKSKGPNKVVSDGKKISSFQQILNIAMTSNNVLKSSNRKKTVNREIHSNKLIPPSSYYDSIESSPNSSYNSDEQRSQEGSQETCEDTEDEKNSPKINFVRVICNGKVSDNNKSTISRTTSSMEKNEKKKEKENSRMSSKPNRRSKRSDLDNVTNLESASKPSKIKKITKKDIGQSLKESEQVLDNNEESKSKDKSKTEESLGKRKTIDSKIKKTVANTPKHVKKREKVDTNPGAAIQNSGEKPETYKQNILTLKAKNNLIKKRFKEQIDDDFFSNILVLTPSSSSSRKPRKSLNFEQSPSLTIFSPDILDARLLKTGLTPVNNKELSSSGMANNKVSKRKELAKKGLESLHLSPLSSCLKEIASGEDTNRNSSYSKSSASKSIGDILGGLESTTGSKAGRLGRLCCEKQNKFVMQIHEKLTCGNFGDENKSEQNPSLQSKKSRTSTDKFKAPKGSLDLKMNLDSVLDQEMENNTRIADQEKQQELLWSITEDSSIQNEDRNLLVEELIAHTSNQ</sequence>
<accession>A0A7S7REP7</accession>
<protein>
    <submittedName>
        <fullName evidence="2">Uncharacterized protein</fullName>
    </submittedName>
</protein>
<evidence type="ECO:0000256" key="1">
    <source>
        <dbReference type="SAM" id="MobiDB-lite"/>
    </source>
</evidence>